<dbReference type="AlphaFoldDB" id="A0A1Q3A0N8"/>
<dbReference type="SMART" id="SM00360">
    <property type="entry name" value="RRM"/>
    <property type="match status" value="1"/>
</dbReference>
<evidence type="ECO:0000256" key="1">
    <source>
        <dbReference type="ARBA" id="ARBA00022884"/>
    </source>
</evidence>
<dbReference type="OrthoDB" id="277802at2759"/>
<dbReference type="PANTHER" id="PTHR48025:SF1">
    <property type="entry name" value="RRM DOMAIN-CONTAINING PROTEIN"/>
    <property type="match status" value="1"/>
</dbReference>
<dbReference type="InterPro" id="IPR012677">
    <property type="entry name" value="Nucleotide-bd_a/b_plait_sf"/>
</dbReference>
<dbReference type="PROSITE" id="PS50102">
    <property type="entry name" value="RRM"/>
    <property type="match status" value="1"/>
</dbReference>
<dbReference type="Gene3D" id="3.30.70.330">
    <property type="match status" value="1"/>
</dbReference>
<dbReference type="SUPFAM" id="SSF54928">
    <property type="entry name" value="RNA-binding domain, RBD"/>
    <property type="match status" value="1"/>
</dbReference>
<dbReference type="eggNOG" id="KOG4206">
    <property type="taxonomic scope" value="Eukaryota"/>
</dbReference>
<dbReference type="InterPro" id="IPR035979">
    <property type="entry name" value="RBD_domain_sf"/>
</dbReference>
<dbReference type="PANTHER" id="PTHR48025">
    <property type="entry name" value="OS02G0815200 PROTEIN"/>
    <property type="match status" value="1"/>
</dbReference>
<name>A0A1Q3A0N8_ZYGRO</name>
<organism evidence="4 5">
    <name type="scientific">Zygosaccharomyces rouxii</name>
    <dbReference type="NCBI Taxonomy" id="4956"/>
    <lineage>
        <taxon>Eukaryota</taxon>
        <taxon>Fungi</taxon>
        <taxon>Dikarya</taxon>
        <taxon>Ascomycota</taxon>
        <taxon>Saccharomycotina</taxon>
        <taxon>Saccharomycetes</taxon>
        <taxon>Saccharomycetales</taxon>
        <taxon>Saccharomycetaceae</taxon>
        <taxon>Zygosaccharomyces</taxon>
    </lineage>
</organism>
<dbReference type="Pfam" id="PF00076">
    <property type="entry name" value="RRM_1"/>
    <property type="match status" value="1"/>
</dbReference>
<proteinExistence type="predicted"/>
<dbReference type="GO" id="GO:0003729">
    <property type="term" value="F:mRNA binding"/>
    <property type="evidence" value="ECO:0007669"/>
    <property type="project" value="TreeGrafter"/>
</dbReference>
<protein>
    <recommendedName>
        <fullName evidence="3">RRM domain-containing protein</fullName>
    </recommendedName>
</protein>
<evidence type="ECO:0000256" key="2">
    <source>
        <dbReference type="PROSITE-ProRule" id="PRU00176"/>
    </source>
</evidence>
<reference evidence="4 5" key="1">
    <citation type="submission" date="2016-08" db="EMBL/GenBank/DDBJ databases">
        <title>Draft genome sequence of allopolyploid Zygosaccharomyces rouxii.</title>
        <authorList>
            <person name="Watanabe J."/>
            <person name="Uehara K."/>
            <person name="Mogi Y."/>
            <person name="Tsukioka Y."/>
        </authorList>
    </citation>
    <scope>NUCLEOTIDE SEQUENCE [LARGE SCALE GENOMIC DNA]</scope>
    <source>
        <strain evidence="4 5">NBRC 110957</strain>
    </source>
</reference>
<dbReference type="Proteomes" id="UP000187013">
    <property type="component" value="Unassembled WGS sequence"/>
</dbReference>
<evidence type="ECO:0000313" key="4">
    <source>
        <dbReference type="EMBL" id="GAV49242.1"/>
    </source>
</evidence>
<evidence type="ECO:0000313" key="5">
    <source>
        <dbReference type="Proteomes" id="UP000187013"/>
    </source>
</evidence>
<dbReference type="InterPro" id="IPR050502">
    <property type="entry name" value="Euk_RNA-bind_prot"/>
</dbReference>
<evidence type="ECO:0000259" key="3">
    <source>
        <dbReference type="PROSITE" id="PS50102"/>
    </source>
</evidence>
<keyword evidence="1 2" id="KW-0694">RNA-binding</keyword>
<dbReference type="OMA" id="HIVFYDA"/>
<feature type="domain" description="RRM" evidence="3">
    <location>
        <begin position="3"/>
        <end position="81"/>
    </location>
</feature>
<sequence>MNKTLYVHNLSDGIGSQRLREQLYLLFSTCGEVVKVSVNVRKNRGQAFVTMKTVDESNLAVGLLNGETFMGRTLSVEFGKQETLKL</sequence>
<dbReference type="EMBL" id="BDGX01000014">
    <property type="protein sequence ID" value="GAV49242.1"/>
    <property type="molecule type" value="Genomic_DNA"/>
</dbReference>
<accession>A0A1Q3A0N8</accession>
<dbReference type="InterPro" id="IPR000504">
    <property type="entry name" value="RRM_dom"/>
</dbReference>
<comment type="caution">
    <text evidence="4">The sequence shown here is derived from an EMBL/GenBank/DDBJ whole genome shotgun (WGS) entry which is preliminary data.</text>
</comment>
<gene>
    <name evidence="4" type="ORF">ZYGR_0N06490</name>
</gene>